<accession>A0A4S4N1P4</accession>
<evidence type="ECO:0000256" key="2">
    <source>
        <dbReference type="ARBA" id="ARBA00022801"/>
    </source>
</evidence>
<dbReference type="GO" id="GO:0005576">
    <property type="term" value="C:extracellular region"/>
    <property type="evidence" value="ECO:0007669"/>
    <property type="project" value="TreeGrafter"/>
</dbReference>
<sequence length="575" mass="62476">MFNLGRIAALFHALAVAHTLITPITAFPTDQVISARTAALFQRSPESRSDNSILVARTDCSSPPTYNAPAITDQDFPAYDATQANFYRYRQQQAVNLGSWFVHEKWMTASLFQCASGKKAAEIDIANGWGGVSGARAILEQHWDTFITEDDFKYLASIGINTVRLPIGYWSLGPDYTKGTPFEAAGAVYQNSWPRIVRTINQANKYNIGVLVDLHGAVGSQNGQDHSGISDGKVNLFTNTGDQDKTVDVLTYLTKQLVNVNNVVGIEILNEPKNVAGLIPFYDKAINAMRGVSDAARSFPLYVHDGFDLTKFSSYIAGRQDFVVQDHHSYFVYTASDKAKSASQHTADIKGSIKSQLQSASNKQHRNLVVDEWSCALSAGASASAAEDFCNAQMNTYTSTAAGWSFWAYDKDGCANDAGWCFKSAVGKNLPSTFFSYSGSGGKVPDSIAQTAKSSRRSDDEHNNLNAPGSSSPSSISQTRSLKRLEKRSRHARVADQKRDAAQTAQTRGHQDGVQVAKNFASFNMSKLGFTRQYVHDNLATLSAGTVQSANEDDYATGFIAGLQEGQTDAQNASS</sequence>
<dbReference type="AlphaFoldDB" id="A0A4S4N1P4"/>
<dbReference type="GO" id="GO:0009986">
    <property type="term" value="C:cell surface"/>
    <property type="evidence" value="ECO:0007669"/>
    <property type="project" value="TreeGrafter"/>
</dbReference>
<comment type="caution">
    <text evidence="8">The sequence shown here is derived from an EMBL/GenBank/DDBJ whole genome shotgun (WGS) entry which is preliminary data.</text>
</comment>
<protein>
    <recommendedName>
        <fullName evidence="7">Glycoside hydrolase family 5 domain-containing protein</fullName>
    </recommendedName>
</protein>
<dbReference type="InterPro" id="IPR017853">
    <property type="entry name" value="GH"/>
</dbReference>
<feature type="domain" description="Glycoside hydrolase family 5" evidence="7">
    <location>
        <begin position="140"/>
        <end position="410"/>
    </location>
</feature>
<dbReference type="Gene3D" id="3.20.20.80">
    <property type="entry name" value="Glycosidases"/>
    <property type="match status" value="1"/>
</dbReference>
<dbReference type="InterPro" id="IPR050386">
    <property type="entry name" value="Glycosyl_hydrolase_5"/>
</dbReference>
<feature type="signal peptide" evidence="6">
    <location>
        <begin position="1"/>
        <end position="26"/>
    </location>
</feature>
<organism evidence="8 9">
    <name type="scientific">Antrodiella citrinella</name>
    <dbReference type="NCBI Taxonomy" id="2447956"/>
    <lineage>
        <taxon>Eukaryota</taxon>
        <taxon>Fungi</taxon>
        <taxon>Dikarya</taxon>
        <taxon>Basidiomycota</taxon>
        <taxon>Agaricomycotina</taxon>
        <taxon>Agaricomycetes</taxon>
        <taxon>Polyporales</taxon>
        <taxon>Steccherinaceae</taxon>
        <taxon>Antrodiella</taxon>
    </lineage>
</organism>
<dbReference type="Proteomes" id="UP000308730">
    <property type="component" value="Unassembled WGS sequence"/>
</dbReference>
<keyword evidence="2 4" id="KW-0378">Hydrolase</keyword>
<evidence type="ECO:0000256" key="4">
    <source>
        <dbReference type="RuleBase" id="RU361153"/>
    </source>
</evidence>
<keyword evidence="6" id="KW-0732">Signal</keyword>
<gene>
    <name evidence="8" type="ORF">EUX98_g4554</name>
</gene>
<dbReference type="EMBL" id="SGPM01000114">
    <property type="protein sequence ID" value="THH29640.1"/>
    <property type="molecule type" value="Genomic_DNA"/>
</dbReference>
<dbReference type="InterPro" id="IPR001547">
    <property type="entry name" value="Glyco_hydro_5"/>
</dbReference>
<feature type="region of interest" description="Disordered" evidence="5">
    <location>
        <begin position="446"/>
        <end position="512"/>
    </location>
</feature>
<keyword evidence="9" id="KW-1185">Reference proteome</keyword>
<feature type="chain" id="PRO_5021027762" description="Glycoside hydrolase family 5 domain-containing protein" evidence="6">
    <location>
        <begin position="27"/>
        <end position="575"/>
    </location>
</feature>
<feature type="compositionally biased region" description="Basic residues" evidence="5">
    <location>
        <begin position="481"/>
        <end position="492"/>
    </location>
</feature>
<evidence type="ECO:0000256" key="5">
    <source>
        <dbReference type="SAM" id="MobiDB-lite"/>
    </source>
</evidence>
<dbReference type="PANTHER" id="PTHR31297:SF43">
    <property type="entry name" value="GLUCAN 1,3-BETA-GLUCOSIDASE 3"/>
    <property type="match status" value="1"/>
</dbReference>
<dbReference type="Pfam" id="PF00150">
    <property type="entry name" value="Cellulase"/>
    <property type="match status" value="1"/>
</dbReference>
<dbReference type="SUPFAM" id="SSF51445">
    <property type="entry name" value="(Trans)glycosidases"/>
    <property type="match status" value="1"/>
</dbReference>
<dbReference type="OrthoDB" id="1887033at2759"/>
<feature type="compositionally biased region" description="Low complexity" evidence="5">
    <location>
        <begin position="470"/>
        <end position="480"/>
    </location>
</feature>
<dbReference type="GO" id="GO:0046557">
    <property type="term" value="F:glucan endo-1,6-beta-glucosidase activity"/>
    <property type="evidence" value="ECO:0007669"/>
    <property type="project" value="TreeGrafter"/>
</dbReference>
<dbReference type="PANTHER" id="PTHR31297">
    <property type="entry name" value="GLUCAN ENDO-1,6-BETA-GLUCOSIDASE B"/>
    <property type="match status" value="1"/>
</dbReference>
<comment type="similarity">
    <text evidence="1 4">Belongs to the glycosyl hydrolase 5 (cellulase A) family.</text>
</comment>
<name>A0A4S4N1P4_9APHY</name>
<evidence type="ECO:0000313" key="9">
    <source>
        <dbReference type="Proteomes" id="UP000308730"/>
    </source>
</evidence>
<reference evidence="8 9" key="1">
    <citation type="submission" date="2019-02" db="EMBL/GenBank/DDBJ databases">
        <title>Genome sequencing of the rare red list fungi Antrodiella citrinella (Flaviporus citrinellus).</title>
        <authorList>
            <person name="Buettner E."/>
            <person name="Kellner H."/>
        </authorList>
    </citation>
    <scope>NUCLEOTIDE SEQUENCE [LARGE SCALE GENOMIC DNA]</scope>
    <source>
        <strain evidence="8 9">DSM 108506</strain>
    </source>
</reference>
<evidence type="ECO:0000256" key="3">
    <source>
        <dbReference type="ARBA" id="ARBA00023295"/>
    </source>
</evidence>
<evidence type="ECO:0000256" key="1">
    <source>
        <dbReference type="ARBA" id="ARBA00005641"/>
    </source>
</evidence>
<keyword evidence="3 4" id="KW-0326">Glycosidase</keyword>
<evidence type="ECO:0000313" key="8">
    <source>
        <dbReference type="EMBL" id="THH29640.1"/>
    </source>
</evidence>
<proteinExistence type="inferred from homology"/>
<evidence type="ECO:0000256" key="6">
    <source>
        <dbReference type="SAM" id="SignalP"/>
    </source>
</evidence>
<evidence type="ECO:0000259" key="7">
    <source>
        <dbReference type="Pfam" id="PF00150"/>
    </source>
</evidence>
<dbReference type="GO" id="GO:0009251">
    <property type="term" value="P:glucan catabolic process"/>
    <property type="evidence" value="ECO:0007669"/>
    <property type="project" value="TreeGrafter"/>
</dbReference>